<reference evidence="4" key="1">
    <citation type="journal article" date="2019" name="Int. J. Syst. Evol. Microbiol.">
        <title>The Global Catalogue of Microorganisms (GCM) 10K type strain sequencing project: providing services to taxonomists for standard genome sequencing and annotation.</title>
        <authorList>
            <consortium name="The Broad Institute Genomics Platform"/>
            <consortium name="The Broad Institute Genome Sequencing Center for Infectious Disease"/>
            <person name="Wu L."/>
            <person name="Ma J."/>
        </authorList>
    </citation>
    <scope>NUCLEOTIDE SEQUENCE [LARGE SCALE GENOMIC DNA]</scope>
    <source>
        <strain evidence="4">NBRC 108894</strain>
    </source>
</reference>
<feature type="compositionally biased region" description="Basic residues" evidence="1">
    <location>
        <begin position="1"/>
        <end position="10"/>
    </location>
</feature>
<feature type="transmembrane region" description="Helical" evidence="2">
    <location>
        <begin position="95"/>
        <end position="113"/>
    </location>
</feature>
<comment type="caution">
    <text evidence="3">The sequence shown here is derived from an EMBL/GenBank/DDBJ whole genome shotgun (WGS) entry which is preliminary data.</text>
</comment>
<keyword evidence="2" id="KW-0472">Membrane</keyword>
<feature type="compositionally biased region" description="Polar residues" evidence="1">
    <location>
        <begin position="23"/>
        <end position="43"/>
    </location>
</feature>
<name>A0ABQ6K1Y4_9MICO</name>
<feature type="transmembrane region" description="Helical" evidence="2">
    <location>
        <begin position="63"/>
        <end position="83"/>
    </location>
</feature>
<dbReference type="EMBL" id="BSVB01000001">
    <property type="protein sequence ID" value="GMA93560.1"/>
    <property type="molecule type" value="Genomic_DNA"/>
</dbReference>
<feature type="region of interest" description="Disordered" evidence="1">
    <location>
        <begin position="1"/>
        <end position="53"/>
    </location>
</feature>
<dbReference type="Proteomes" id="UP001157034">
    <property type="component" value="Unassembled WGS sequence"/>
</dbReference>
<organism evidence="3 4">
    <name type="scientific">Pseudolysinimonas kribbensis</name>
    <dbReference type="NCBI Taxonomy" id="433641"/>
    <lineage>
        <taxon>Bacteria</taxon>
        <taxon>Bacillati</taxon>
        <taxon>Actinomycetota</taxon>
        <taxon>Actinomycetes</taxon>
        <taxon>Micrococcales</taxon>
        <taxon>Microbacteriaceae</taxon>
        <taxon>Pseudolysinimonas</taxon>
    </lineage>
</organism>
<evidence type="ECO:0000313" key="3">
    <source>
        <dbReference type="EMBL" id="GMA93560.1"/>
    </source>
</evidence>
<keyword evidence="2" id="KW-0812">Transmembrane</keyword>
<evidence type="ECO:0000256" key="2">
    <source>
        <dbReference type="SAM" id="Phobius"/>
    </source>
</evidence>
<proteinExistence type="predicted"/>
<evidence type="ECO:0000256" key="1">
    <source>
        <dbReference type="SAM" id="MobiDB-lite"/>
    </source>
</evidence>
<keyword evidence="4" id="KW-1185">Reference proteome</keyword>
<gene>
    <name evidence="3" type="ORF">GCM10025881_03840</name>
</gene>
<protein>
    <submittedName>
        <fullName evidence="3">Uncharacterized protein</fullName>
    </submittedName>
</protein>
<accession>A0ABQ6K1Y4</accession>
<evidence type="ECO:0000313" key="4">
    <source>
        <dbReference type="Proteomes" id="UP001157034"/>
    </source>
</evidence>
<sequence>MPRVPSHHGHEHPVVEFARPRAPSSSRGGAKSASTTAQNTKSAPTKRYPKGKQPVFVDDRPGLLSGAWLGLAHIVGGGARVFGRETLAKEERRDGFPMFLVVLAIAGAVVEWFNPASDIAQALDAYTFGDCSAGSPSDCRSSC</sequence>
<keyword evidence="2" id="KW-1133">Transmembrane helix</keyword>